<evidence type="ECO:0000313" key="3">
    <source>
        <dbReference type="EMBL" id="HGT37759.1"/>
    </source>
</evidence>
<feature type="transmembrane region" description="Helical" evidence="1">
    <location>
        <begin position="12"/>
        <end position="33"/>
    </location>
</feature>
<name>A0A7C4LKC7_9PLAN</name>
<dbReference type="PANTHER" id="PTHR30093:SF2">
    <property type="entry name" value="TYPE II SECRETION SYSTEM PROTEIN H"/>
    <property type="match status" value="1"/>
</dbReference>
<proteinExistence type="predicted"/>
<dbReference type="Gene3D" id="3.30.700.10">
    <property type="entry name" value="Glycoprotein, Type 4 Pilin"/>
    <property type="match status" value="1"/>
</dbReference>
<keyword evidence="1" id="KW-0812">Transmembrane</keyword>
<dbReference type="Pfam" id="PF07963">
    <property type="entry name" value="N_methyl"/>
    <property type="match status" value="1"/>
</dbReference>
<keyword evidence="1" id="KW-1133">Transmembrane helix</keyword>
<dbReference type="PROSITE" id="PS00409">
    <property type="entry name" value="PROKAR_NTER_METHYL"/>
    <property type="match status" value="1"/>
</dbReference>
<feature type="domain" description="DUF1559" evidence="2">
    <location>
        <begin position="34"/>
        <end position="360"/>
    </location>
</feature>
<dbReference type="Pfam" id="PF07596">
    <property type="entry name" value="SBP_bac_10"/>
    <property type="match status" value="1"/>
</dbReference>
<dbReference type="InterPro" id="IPR011453">
    <property type="entry name" value="DUF1559"/>
</dbReference>
<dbReference type="NCBIfam" id="TIGR02532">
    <property type="entry name" value="IV_pilin_GFxxxE"/>
    <property type="match status" value="1"/>
</dbReference>
<dbReference type="InterPro" id="IPR012902">
    <property type="entry name" value="N_methyl_site"/>
</dbReference>
<dbReference type="PANTHER" id="PTHR30093">
    <property type="entry name" value="GENERAL SECRETION PATHWAY PROTEIN G"/>
    <property type="match status" value="1"/>
</dbReference>
<dbReference type="EMBL" id="DSVQ01000001">
    <property type="protein sequence ID" value="HGT37759.1"/>
    <property type="molecule type" value="Genomic_DNA"/>
</dbReference>
<dbReference type="InterPro" id="IPR045584">
    <property type="entry name" value="Pilin-like"/>
</dbReference>
<accession>A0A7C4LKC7</accession>
<keyword evidence="1" id="KW-0472">Membrane</keyword>
<sequence length="381" mass="41677">MGTRVRRRGFTLIELLVVIAIIAVLIGLLLPAVQRARETARRSSCQNNLKQIGLALHNYHDAHRVLPPGQINATFQVDNIGRYANPVEARQLYTTPVTGMRNQNVNGFHGTSWMLHILPMIDQAALYNFWVFNDNVRVNGELPIQLPPPDLTVIYPPKTDVKTFYCPSRRSAMEATGKFSACDRVDLPSTTWNLPASNNPWVQGGNDYAGCTGSGITFHDNPNDAADRQTYLLTPAQLAATVVTAIGINGQQIAISPYTQYPTNIGIFGVNSSTGLRDVTDGTSNVIMVSERRVNTVLVPVQQRSSDGWAWGGPATLFSCRNAPHSVVAYFDEADSPHDQIVQVCLADGSVRIISHNIDLRTWQNLGNMAQGSPVSLSASQ</sequence>
<dbReference type="SUPFAM" id="SSF54523">
    <property type="entry name" value="Pili subunits"/>
    <property type="match status" value="1"/>
</dbReference>
<protein>
    <submittedName>
        <fullName evidence="3">DUF1559 domain-containing protein</fullName>
    </submittedName>
</protein>
<evidence type="ECO:0000259" key="2">
    <source>
        <dbReference type="Pfam" id="PF07596"/>
    </source>
</evidence>
<organism evidence="3">
    <name type="scientific">Schlesneria paludicola</name>
    <dbReference type="NCBI Taxonomy" id="360056"/>
    <lineage>
        <taxon>Bacteria</taxon>
        <taxon>Pseudomonadati</taxon>
        <taxon>Planctomycetota</taxon>
        <taxon>Planctomycetia</taxon>
        <taxon>Planctomycetales</taxon>
        <taxon>Planctomycetaceae</taxon>
        <taxon>Schlesneria</taxon>
    </lineage>
</organism>
<gene>
    <name evidence="3" type="ORF">ENS64_00595</name>
</gene>
<evidence type="ECO:0000256" key="1">
    <source>
        <dbReference type="SAM" id="Phobius"/>
    </source>
</evidence>
<comment type="caution">
    <text evidence="3">The sequence shown here is derived from an EMBL/GenBank/DDBJ whole genome shotgun (WGS) entry which is preliminary data.</text>
</comment>
<reference evidence="3" key="1">
    <citation type="journal article" date="2020" name="mSystems">
        <title>Genome- and Community-Level Interaction Insights into Carbon Utilization and Element Cycling Functions of Hydrothermarchaeota in Hydrothermal Sediment.</title>
        <authorList>
            <person name="Zhou Z."/>
            <person name="Liu Y."/>
            <person name="Xu W."/>
            <person name="Pan J."/>
            <person name="Luo Z.H."/>
            <person name="Li M."/>
        </authorList>
    </citation>
    <scope>NUCLEOTIDE SEQUENCE [LARGE SCALE GENOMIC DNA]</scope>
    <source>
        <strain evidence="3">SpSt-508</strain>
    </source>
</reference>
<dbReference type="AlphaFoldDB" id="A0A7C4LKC7"/>